<evidence type="ECO:0000313" key="7">
    <source>
        <dbReference type="Proteomes" id="UP000243297"/>
    </source>
</evidence>
<evidence type="ECO:0000313" key="6">
    <source>
        <dbReference type="EMBL" id="SJZ44219.1"/>
    </source>
</evidence>
<evidence type="ECO:0000256" key="4">
    <source>
        <dbReference type="ARBA" id="ARBA00022643"/>
    </source>
</evidence>
<dbReference type="STRING" id="118967.SAMN02745191_0636"/>
<keyword evidence="6" id="KW-0223">Dioxygenase</keyword>
<dbReference type="GO" id="GO:0051213">
    <property type="term" value="F:dioxygenase activity"/>
    <property type="evidence" value="ECO:0007669"/>
    <property type="project" value="UniProtKB-KW"/>
</dbReference>
<dbReference type="EMBL" id="FUWY01000001">
    <property type="protein sequence ID" value="SJZ44219.1"/>
    <property type="molecule type" value="Genomic_DNA"/>
</dbReference>
<keyword evidence="7" id="KW-1185">Reference proteome</keyword>
<dbReference type="Pfam" id="PF03060">
    <property type="entry name" value="NMO"/>
    <property type="match status" value="1"/>
</dbReference>
<dbReference type="Gene3D" id="3.20.20.70">
    <property type="entry name" value="Aldolase class I"/>
    <property type="match status" value="1"/>
</dbReference>
<dbReference type="GO" id="GO:0018580">
    <property type="term" value="F:nitronate monooxygenase activity"/>
    <property type="evidence" value="ECO:0007669"/>
    <property type="project" value="InterPro"/>
</dbReference>
<dbReference type="Proteomes" id="UP000243297">
    <property type="component" value="Unassembled WGS sequence"/>
</dbReference>
<accession>A0A1T4KP81</accession>
<keyword evidence="5" id="KW-0560">Oxidoreductase</keyword>
<dbReference type="InterPro" id="IPR013785">
    <property type="entry name" value="Aldolase_TIM"/>
</dbReference>
<protein>
    <recommendedName>
        <fullName evidence="2">Probable nitronate monooxygenase</fullName>
    </recommendedName>
</protein>
<dbReference type="PANTHER" id="PTHR32332">
    <property type="entry name" value="2-NITROPROPANE DIOXYGENASE"/>
    <property type="match status" value="1"/>
</dbReference>
<proteinExistence type="predicted"/>
<dbReference type="OrthoDB" id="9778912at2"/>
<evidence type="ECO:0000256" key="3">
    <source>
        <dbReference type="ARBA" id="ARBA00022630"/>
    </source>
</evidence>
<keyword evidence="4" id="KW-0288">FMN</keyword>
<dbReference type="InterPro" id="IPR004136">
    <property type="entry name" value="NMO"/>
</dbReference>
<dbReference type="AlphaFoldDB" id="A0A1T4KP81"/>
<gene>
    <name evidence="6" type="ORF">SAMN02745191_0636</name>
</gene>
<sequence>MARTFDLTLNKLEIPLIQGGMGVGISLGSLAGAVMKEGGMGVISLAHPGYRDPDFMKDPFSANVKALKEEVNKARAISEGKGLLAINAMCAINRYDEYVQAAIDAGVDVIISGAGLPLSLPSLTKDRDLLVAPIVSSAKAAQLLLKSWDRHYNCTADFIVIEGPDAGGHLGFKPEELLEHSAKNVLDILEETKPVVREYEEKYNCIIPIYVAGGMNTKEKIQEAINKGAKGVQVATSFIPTIECDADIKFKEMFLNHDQQELTLIKSPVGYYGRAIANPLSKQLEKGRVAPTYCVNCIKPCDFKVTPFCITEALIQAAKGNTTDGLIFSGITIPTQTKLRYVKEVIHDLMGDIK</sequence>
<evidence type="ECO:0000256" key="1">
    <source>
        <dbReference type="ARBA" id="ARBA00003535"/>
    </source>
</evidence>
<reference evidence="7" key="1">
    <citation type="submission" date="2017-02" db="EMBL/GenBank/DDBJ databases">
        <authorList>
            <person name="Varghese N."/>
            <person name="Submissions S."/>
        </authorList>
    </citation>
    <scope>NUCLEOTIDE SEQUENCE [LARGE SCALE GENOMIC DNA]</scope>
    <source>
        <strain evidence="7">ATCC 25662</strain>
    </source>
</reference>
<evidence type="ECO:0000256" key="5">
    <source>
        <dbReference type="ARBA" id="ARBA00023002"/>
    </source>
</evidence>
<evidence type="ECO:0000256" key="2">
    <source>
        <dbReference type="ARBA" id="ARBA00013457"/>
    </source>
</evidence>
<comment type="function">
    <text evidence="1">Nitronate monooxygenase that uses molecular oxygen to catalyze the oxidative denitrification of alkyl nitronates. Acts on propionate 3-nitronate (P3N), the presumed physiological substrate. Probably functions in the detoxification of P3N, a metabolic poison produced by plants and fungi as a defense mechanism.</text>
</comment>
<keyword evidence="3" id="KW-0285">Flavoprotein</keyword>
<dbReference type="CDD" id="cd04730">
    <property type="entry name" value="NPD_like"/>
    <property type="match status" value="1"/>
</dbReference>
<dbReference type="RefSeq" id="WP_078711060.1">
    <property type="nucleotide sequence ID" value="NZ_FUWY01000001.1"/>
</dbReference>
<dbReference type="PANTHER" id="PTHR32332:SF18">
    <property type="entry name" value="2-NITROPROPANE DIOXYGENASE"/>
    <property type="match status" value="1"/>
</dbReference>
<organism evidence="6 7">
    <name type="scientific">Anaerorhabdus furcosa</name>
    <dbReference type="NCBI Taxonomy" id="118967"/>
    <lineage>
        <taxon>Bacteria</taxon>
        <taxon>Bacillati</taxon>
        <taxon>Bacillota</taxon>
        <taxon>Erysipelotrichia</taxon>
        <taxon>Erysipelotrichales</taxon>
        <taxon>Erysipelotrichaceae</taxon>
        <taxon>Anaerorhabdus</taxon>
    </lineage>
</organism>
<dbReference type="SUPFAM" id="SSF51412">
    <property type="entry name" value="Inosine monophosphate dehydrogenase (IMPDH)"/>
    <property type="match status" value="1"/>
</dbReference>
<name>A0A1T4KP81_9FIRM</name>